<keyword evidence="1" id="KW-1133">Transmembrane helix</keyword>
<accession>A0A3G2T1P8</accession>
<name>A0A3G2T1P8_9GAMM</name>
<evidence type="ECO:0000313" key="3">
    <source>
        <dbReference type="Proteomes" id="UP000279962"/>
    </source>
</evidence>
<keyword evidence="1" id="KW-0812">Transmembrane</keyword>
<gene>
    <name evidence="2" type="ORF">CDG68_09960</name>
</gene>
<evidence type="ECO:0000313" key="2">
    <source>
        <dbReference type="EMBL" id="AYO53935.1"/>
    </source>
</evidence>
<protein>
    <submittedName>
        <fullName evidence="2">Uncharacterized protein</fullName>
    </submittedName>
</protein>
<evidence type="ECO:0000256" key="1">
    <source>
        <dbReference type="SAM" id="Phobius"/>
    </source>
</evidence>
<keyword evidence="1" id="KW-0472">Membrane</keyword>
<reference evidence="2 3" key="1">
    <citation type="submission" date="2018-10" db="EMBL/GenBank/DDBJ databases">
        <title>The complete genome of Acinetobacter wuhouensis strain WCHAW010062.</title>
        <authorList>
            <person name="Hu Y."/>
            <person name="Long H."/>
            <person name="Feng Y."/>
            <person name="Zong Z."/>
        </authorList>
    </citation>
    <scope>NUCLEOTIDE SEQUENCE [LARGE SCALE GENOMIC DNA]</scope>
    <source>
        <strain evidence="2 3">WCHAW010062</strain>
    </source>
</reference>
<organism evidence="2 3">
    <name type="scientific">Acinetobacter wuhouensis</name>
    <dbReference type="NCBI Taxonomy" id="1879050"/>
    <lineage>
        <taxon>Bacteria</taxon>
        <taxon>Pseudomonadati</taxon>
        <taxon>Pseudomonadota</taxon>
        <taxon>Gammaproteobacteria</taxon>
        <taxon>Moraxellales</taxon>
        <taxon>Moraxellaceae</taxon>
        <taxon>Acinetobacter</taxon>
    </lineage>
</organism>
<proteinExistence type="predicted"/>
<feature type="transmembrane region" description="Helical" evidence="1">
    <location>
        <begin position="28"/>
        <end position="45"/>
    </location>
</feature>
<dbReference type="AlphaFoldDB" id="A0A3G2T1P8"/>
<dbReference type="EMBL" id="CP033133">
    <property type="protein sequence ID" value="AYO53935.1"/>
    <property type="molecule type" value="Genomic_DNA"/>
</dbReference>
<dbReference type="Proteomes" id="UP000279962">
    <property type="component" value="Chromosome"/>
</dbReference>
<feature type="transmembrane region" description="Helical" evidence="1">
    <location>
        <begin position="65"/>
        <end position="86"/>
    </location>
</feature>
<sequence>MDNQNNTFQINHLNDHTEIDIQFEKSKYFLDIFINILVLSFFWIVGISDMCDVFFGDDTNASGFLMLWAAFVCTFTYLTIENILWLSKGTEKIYIDQNKITITKYIPLYFLKKNCEETQTVLFENFEKMYYSEYYANKSQLPRPKKGNLHLKHKSNTLSFGITLDKPEADLIFKEIQNYADQYHLKNEEKGL</sequence>